<dbReference type="SUPFAM" id="SSF54523">
    <property type="entry name" value="Pili subunits"/>
    <property type="match status" value="1"/>
</dbReference>
<gene>
    <name evidence="11" type="primary">gspH_3</name>
    <name evidence="11" type="ORF">SAMEA1982600_03774</name>
</gene>
<dbReference type="EMBL" id="FKBS01000025">
    <property type="protein sequence ID" value="SAI47183.1"/>
    <property type="molecule type" value="Genomic_DNA"/>
</dbReference>
<name>A0A157QMR3_9BORD</name>
<dbReference type="InterPro" id="IPR012902">
    <property type="entry name" value="N_methyl_site"/>
</dbReference>
<keyword evidence="8 10" id="KW-0472">Membrane</keyword>
<dbReference type="AlphaFoldDB" id="A0A157QMR3"/>
<evidence type="ECO:0000256" key="9">
    <source>
        <dbReference type="ARBA" id="ARBA00030775"/>
    </source>
</evidence>
<dbReference type="NCBIfam" id="TIGR01708">
    <property type="entry name" value="typeII_sec_gspH"/>
    <property type="match status" value="1"/>
</dbReference>
<evidence type="ECO:0000256" key="10">
    <source>
        <dbReference type="SAM" id="Phobius"/>
    </source>
</evidence>
<dbReference type="InterPro" id="IPR049875">
    <property type="entry name" value="TypeII_GspH"/>
</dbReference>
<dbReference type="Pfam" id="PF07963">
    <property type="entry name" value="N_methyl"/>
    <property type="match status" value="1"/>
</dbReference>
<comment type="subcellular location">
    <subcellularLocation>
        <location evidence="1">Cell inner membrane</location>
        <topology evidence="1">Single-pass membrane protein</topology>
    </subcellularLocation>
</comment>
<evidence type="ECO:0000256" key="8">
    <source>
        <dbReference type="ARBA" id="ARBA00023136"/>
    </source>
</evidence>
<dbReference type="PRINTS" id="PR00885">
    <property type="entry name" value="BCTERIALGSPH"/>
</dbReference>
<evidence type="ECO:0000256" key="2">
    <source>
        <dbReference type="ARBA" id="ARBA00021549"/>
    </source>
</evidence>
<keyword evidence="4" id="KW-0488">Methylation</keyword>
<keyword evidence="5" id="KW-0997">Cell inner membrane</keyword>
<evidence type="ECO:0000256" key="4">
    <source>
        <dbReference type="ARBA" id="ARBA00022481"/>
    </source>
</evidence>
<dbReference type="NCBIfam" id="TIGR02532">
    <property type="entry name" value="IV_pilin_GFxxxE"/>
    <property type="match status" value="1"/>
</dbReference>
<dbReference type="Proteomes" id="UP000077037">
    <property type="component" value="Unassembled WGS sequence"/>
</dbReference>
<evidence type="ECO:0000256" key="3">
    <source>
        <dbReference type="ARBA" id="ARBA00022475"/>
    </source>
</evidence>
<dbReference type="GO" id="GO:0015627">
    <property type="term" value="C:type II protein secretion system complex"/>
    <property type="evidence" value="ECO:0007669"/>
    <property type="project" value="InterPro"/>
</dbReference>
<keyword evidence="6 10" id="KW-0812">Transmembrane</keyword>
<reference evidence="11 12" key="1">
    <citation type="submission" date="2016-03" db="EMBL/GenBank/DDBJ databases">
        <authorList>
            <consortium name="Pathogen Informatics"/>
        </authorList>
    </citation>
    <scope>NUCLEOTIDE SEQUENCE [LARGE SCALE GENOMIC DNA]</scope>
    <source>
        <strain evidence="11 12">NCTC13364</strain>
    </source>
</reference>
<sequence>MSTRSRNPPIGAAGERGFSLIEIMVVLVIVGIATATVTFSISPDESKVLRRDALRLAQLFDIAQTEVRTDGRAIVWQADEKGYRFARASWIERPNVVIPTASTQVLDTFARDNELRPRQWEARMRRVDAKGPIVLTDEWVGPPWEVRLSDGDHVVIVRREASGRFVVVSP</sequence>
<evidence type="ECO:0000256" key="1">
    <source>
        <dbReference type="ARBA" id="ARBA00004377"/>
    </source>
</evidence>
<proteinExistence type="predicted"/>
<dbReference type="GO" id="GO:0015628">
    <property type="term" value="P:protein secretion by the type II secretion system"/>
    <property type="evidence" value="ECO:0007669"/>
    <property type="project" value="InterPro"/>
</dbReference>
<organism evidence="11 12">
    <name type="scientific">Bordetella ansorpii</name>
    <dbReference type="NCBI Taxonomy" id="288768"/>
    <lineage>
        <taxon>Bacteria</taxon>
        <taxon>Pseudomonadati</taxon>
        <taxon>Pseudomonadota</taxon>
        <taxon>Betaproteobacteria</taxon>
        <taxon>Burkholderiales</taxon>
        <taxon>Alcaligenaceae</taxon>
        <taxon>Bordetella</taxon>
    </lineage>
</organism>
<dbReference type="GO" id="GO:0005886">
    <property type="term" value="C:plasma membrane"/>
    <property type="evidence" value="ECO:0007669"/>
    <property type="project" value="UniProtKB-SubCell"/>
</dbReference>
<evidence type="ECO:0000256" key="7">
    <source>
        <dbReference type="ARBA" id="ARBA00022989"/>
    </source>
</evidence>
<dbReference type="InterPro" id="IPR045584">
    <property type="entry name" value="Pilin-like"/>
</dbReference>
<accession>A0A157QMR3</accession>
<keyword evidence="3" id="KW-1003">Cell membrane</keyword>
<dbReference type="OrthoDB" id="8851040at2"/>
<evidence type="ECO:0000256" key="6">
    <source>
        <dbReference type="ARBA" id="ARBA00022692"/>
    </source>
</evidence>
<keyword evidence="7 10" id="KW-1133">Transmembrane helix</keyword>
<feature type="transmembrane region" description="Helical" evidence="10">
    <location>
        <begin position="20"/>
        <end position="41"/>
    </location>
</feature>
<evidence type="ECO:0000256" key="5">
    <source>
        <dbReference type="ARBA" id="ARBA00022519"/>
    </source>
</evidence>
<dbReference type="PROSITE" id="PS00409">
    <property type="entry name" value="PROKAR_NTER_METHYL"/>
    <property type="match status" value="1"/>
</dbReference>
<protein>
    <recommendedName>
        <fullName evidence="2">Type II secretion system protein H</fullName>
    </recommendedName>
    <alternativeName>
        <fullName evidence="9">General secretion pathway protein H</fullName>
    </alternativeName>
</protein>
<evidence type="ECO:0000313" key="11">
    <source>
        <dbReference type="EMBL" id="SAI47183.1"/>
    </source>
</evidence>
<dbReference type="InterPro" id="IPR002416">
    <property type="entry name" value="T2SS_protein-GspH"/>
</dbReference>
<evidence type="ECO:0000313" key="12">
    <source>
        <dbReference type="Proteomes" id="UP000077037"/>
    </source>
</evidence>